<sequence>MGFQPTTLNERIESLDIIRGFSLLGILIVNVFAFYLPMPHIDLQAWFVEAKDVIWYQLVEIYATSSFYPLFSMLFGYGLAMQFLKAERTETSFYPFVSKRLVILLILGMLHAVFIWWGDILSTYAFCGFFLLMFIRFTPKVLITIGLAIYGLMQFMILFIYSVTGIVNREIEGIPVDIEMVEHAITSYGIGNWMDAFYQRLIDLTVQMQPAMWLLSLFTILPYMMIGAAFAKWRLIERAKGLKPFWIVLAVVGIAIGLTIKSAPFMFTHTYLLDYLQVYVGGPVLAIGYMALIVCICMVPFIKKILHPIGLAGRMSLTIYLMQSIICSVLFYNYGFGLYGQINVQMGVLIAIVIFIVQIMFAILWFSKFKQGPLEVAMKKIIYRKI</sequence>
<dbReference type="RefSeq" id="WP_036176429.1">
    <property type="nucleotide sequence ID" value="NZ_AVCZ01000017.1"/>
</dbReference>
<feature type="transmembrane region" description="Helical" evidence="1">
    <location>
        <begin position="21"/>
        <end position="41"/>
    </location>
</feature>
<name>A0A0A3J5V6_9BACL</name>
<accession>A0A0A3J5V6</accession>
<reference evidence="3 4" key="1">
    <citation type="submission" date="2014-02" db="EMBL/GenBank/DDBJ databases">
        <title>Draft genome sequence of Lysinibacillus massiliensis CCUG 49529.</title>
        <authorList>
            <person name="Zhang F."/>
            <person name="Wang G."/>
            <person name="Zhang L."/>
        </authorList>
    </citation>
    <scope>NUCLEOTIDE SEQUENCE [LARGE SCALE GENOMIC DNA]</scope>
    <source>
        <strain evidence="3 4">CCUG 49529</strain>
    </source>
</reference>
<feature type="transmembrane region" description="Helical" evidence="1">
    <location>
        <begin position="101"/>
        <end position="117"/>
    </location>
</feature>
<keyword evidence="1" id="KW-0812">Transmembrane</keyword>
<feature type="transmembrane region" description="Helical" evidence="1">
    <location>
        <begin position="123"/>
        <end position="138"/>
    </location>
</feature>
<dbReference type="PANTHER" id="PTHR30590:SF2">
    <property type="entry name" value="INNER MEMBRANE PROTEIN"/>
    <property type="match status" value="1"/>
</dbReference>
<feature type="transmembrane region" description="Helical" evidence="1">
    <location>
        <begin position="279"/>
        <end position="302"/>
    </location>
</feature>
<keyword evidence="1" id="KW-1133">Transmembrane helix</keyword>
<feature type="transmembrane region" description="Helical" evidence="1">
    <location>
        <begin position="314"/>
        <end position="334"/>
    </location>
</feature>
<dbReference type="eggNOG" id="COG2311">
    <property type="taxonomic scope" value="Bacteria"/>
</dbReference>
<feature type="domain" description="DUF418" evidence="2">
    <location>
        <begin position="231"/>
        <end position="385"/>
    </location>
</feature>
<feature type="transmembrane region" description="Helical" evidence="1">
    <location>
        <begin position="211"/>
        <end position="233"/>
    </location>
</feature>
<dbReference type="InterPro" id="IPR007349">
    <property type="entry name" value="DUF418"/>
</dbReference>
<keyword evidence="4" id="KW-1185">Reference proteome</keyword>
<feature type="transmembrane region" description="Helical" evidence="1">
    <location>
        <begin position="145"/>
        <end position="167"/>
    </location>
</feature>
<gene>
    <name evidence="3" type="ORF">CD30_10795</name>
</gene>
<evidence type="ECO:0000313" key="4">
    <source>
        <dbReference type="Proteomes" id="UP000030595"/>
    </source>
</evidence>
<dbReference type="InterPro" id="IPR052529">
    <property type="entry name" value="Bact_Transport_Assoc"/>
</dbReference>
<organism evidence="3 4">
    <name type="scientific">Ureibacillus massiliensis 4400831 = CIP 108448 = CCUG 49529</name>
    <dbReference type="NCBI Taxonomy" id="1211035"/>
    <lineage>
        <taxon>Bacteria</taxon>
        <taxon>Bacillati</taxon>
        <taxon>Bacillota</taxon>
        <taxon>Bacilli</taxon>
        <taxon>Bacillales</taxon>
        <taxon>Caryophanaceae</taxon>
        <taxon>Ureibacillus</taxon>
    </lineage>
</organism>
<comment type="caution">
    <text evidence="3">The sequence shown here is derived from an EMBL/GenBank/DDBJ whole genome shotgun (WGS) entry which is preliminary data.</text>
</comment>
<feature type="transmembrane region" description="Helical" evidence="1">
    <location>
        <begin position="61"/>
        <end position="80"/>
    </location>
</feature>
<dbReference type="Proteomes" id="UP000030595">
    <property type="component" value="Unassembled WGS sequence"/>
</dbReference>
<dbReference type="Pfam" id="PF04235">
    <property type="entry name" value="DUF418"/>
    <property type="match status" value="1"/>
</dbReference>
<dbReference type="AlphaFoldDB" id="A0A0A3J5V6"/>
<feature type="transmembrane region" description="Helical" evidence="1">
    <location>
        <begin position="245"/>
        <end position="267"/>
    </location>
</feature>
<feature type="transmembrane region" description="Helical" evidence="1">
    <location>
        <begin position="346"/>
        <end position="366"/>
    </location>
</feature>
<evidence type="ECO:0000256" key="1">
    <source>
        <dbReference type="SAM" id="Phobius"/>
    </source>
</evidence>
<dbReference type="EMBL" id="JPVQ01000017">
    <property type="protein sequence ID" value="KGR90553.1"/>
    <property type="molecule type" value="Genomic_DNA"/>
</dbReference>
<dbReference type="PANTHER" id="PTHR30590">
    <property type="entry name" value="INNER MEMBRANE PROTEIN"/>
    <property type="match status" value="1"/>
</dbReference>
<evidence type="ECO:0000313" key="3">
    <source>
        <dbReference type="EMBL" id="KGR90553.1"/>
    </source>
</evidence>
<protein>
    <submittedName>
        <fullName evidence="3">Membrane protein</fullName>
    </submittedName>
</protein>
<proteinExistence type="predicted"/>
<evidence type="ECO:0000259" key="2">
    <source>
        <dbReference type="Pfam" id="PF04235"/>
    </source>
</evidence>
<keyword evidence="1" id="KW-0472">Membrane</keyword>